<dbReference type="PANTHER" id="PTHR40094">
    <property type="entry name" value="ALPHA-2-MACROGLOBULIN HOMOLOG"/>
    <property type="match status" value="1"/>
</dbReference>
<dbReference type="InterPro" id="IPR041462">
    <property type="entry name" value="Bact_A2M_MG6"/>
</dbReference>
<proteinExistence type="inferred from homology"/>
<dbReference type="Proteomes" id="UP000250086">
    <property type="component" value="Unassembled WGS sequence"/>
</dbReference>
<evidence type="ECO:0000313" key="6">
    <source>
        <dbReference type="Proteomes" id="UP000250086"/>
    </source>
</evidence>
<dbReference type="Pfam" id="PF07703">
    <property type="entry name" value="A2M_BRD"/>
    <property type="match status" value="1"/>
</dbReference>
<keyword evidence="6" id="KW-1185">Reference proteome</keyword>
<dbReference type="GO" id="GO:0004866">
    <property type="term" value="F:endopeptidase inhibitor activity"/>
    <property type="evidence" value="ECO:0007669"/>
    <property type="project" value="InterPro"/>
</dbReference>
<accession>A0A2X0VAW9</accession>
<dbReference type="InterPro" id="IPR051802">
    <property type="entry name" value="YfhM-like"/>
</dbReference>
<reference evidence="5 6" key="1">
    <citation type="submission" date="2018-06" db="EMBL/GenBank/DDBJ databases">
        <authorList>
            <consortium name="Pathogen Informatics"/>
            <person name="Doyle S."/>
        </authorList>
    </citation>
    <scope>NUCLEOTIDE SEQUENCE [LARGE SCALE GENOMIC DNA]</scope>
    <source>
        <strain evidence="5 6">NCTC13093</strain>
    </source>
</reference>
<dbReference type="Gene3D" id="2.60.40.1930">
    <property type="match status" value="1"/>
</dbReference>
<dbReference type="InterPro" id="IPR021868">
    <property type="entry name" value="Alpha_2_Macroglob_MG3"/>
</dbReference>
<dbReference type="Pfam" id="PF11974">
    <property type="entry name" value="bMG3"/>
    <property type="match status" value="1"/>
</dbReference>
<dbReference type="SMART" id="SM01359">
    <property type="entry name" value="A2M_N_2"/>
    <property type="match status" value="1"/>
</dbReference>
<organism evidence="5 6">
    <name type="scientific">Anaerobiospirillum thomasii</name>
    <dbReference type="NCBI Taxonomy" id="179995"/>
    <lineage>
        <taxon>Bacteria</taxon>
        <taxon>Pseudomonadati</taxon>
        <taxon>Pseudomonadota</taxon>
        <taxon>Gammaproteobacteria</taxon>
        <taxon>Aeromonadales</taxon>
        <taxon>Succinivibrionaceae</taxon>
        <taxon>Anaerobiospirillum</taxon>
    </lineage>
</organism>
<dbReference type="Pfam" id="PF17962">
    <property type="entry name" value="bMG6"/>
    <property type="match status" value="1"/>
</dbReference>
<gene>
    <name evidence="5" type="ORF">NCTC13093_02317</name>
</gene>
<feature type="signal peptide" evidence="2">
    <location>
        <begin position="1"/>
        <end position="19"/>
    </location>
</feature>
<dbReference type="Pfam" id="PF01835">
    <property type="entry name" value="MG2"/>
    <property type="match status" value="1"/>
</dbReference>
<protein>
    <submittedName>
        <fullName evidence="5">MG2 domain</fullName>
    </submittedName>
</protein>
<dbReference type="InterPro" id="IPR002890">
    <property type="entry name" value="MG2"/>
</dbReference>
<feature type="domain" description="Alpha-2-macroglobulin bait region" evidence="3">
    <location>
        <begin position="687"/>
        <end position="829"/>
    </location>
</feature>
<feature type="chain" id="PRO_5016041499" evidence="2">
    <location>
        <begin position="20"/>
        <end position="1550"/>
    </location>
</feature>
<dbReference type="InterPro" id="IPR011625">
    <property type="entry name" value="A2M_N_BRD"/>
</dbReference>
<evidence type="ECO:0000256" key="2">
    <source>
        <dbReference type="SAM" id="SignalP"/>
    </source>
</evidence>
<dbReference type="Pfam" id="PF00207">
    <property type="entry name" value="A2M"/>
    <property type="match status" value="1"/>
</dbReference>
<feature type="domain" description="Alpha-2-macroglobulin" evidence="4">
    <location>
        <begin position="887"/>
        <end position="975"/>
    </location>
</feature>
<evidence type="ECO:0000259" key="3">
    <source>
        <dbReference type="SMART" id="SM01359"/>
    </source>
</evidence>
<dbReference type="InterPro" id="IPR041246">
    <property type="entry name" value="Bact_MG10"/>
</dbReference>
<evidence type="ECO:0000256" key="1">
    <source>
        <dbReference type="ARBA" id="ARBA00010556"/>
    </source>
</evidence>
<evidence type="ECO:0000259" key="4">
    <source>
        <dbReference type="SMART" id="SM01360"/>
    </source>
</evidence>
<comment type="similarity">
    <text evidence="1">Belongs to the protease inhibitor I39 (alpha-2-macroglobulin) family. Bacterial alpha-2-macroglobulin subfamily.</text>
</comment>
<dbReference type="RefSeq" id="WP_113744907.1">
    <property type="nucleotide sequence ID" value="NZ_UAPV01000001.1"/>
</dbReference>
<dbReference type="Pfam" id="PF17973">
    <property type="entry name" value="bMG10"/>
    <property type="match status" value="1"/>
</dbReference>
<dbReference type="EMBL" id="UAPV01000001">
    <property type="protein sequence ID" value="SPT70893.1"/>
    <property type="molecule type" value="Genomic_DNA"/>
</dbReference>
<name>A0A2X0VAW9_9GAMM</name>
<dbReference type="SMART" id="SM01360">
    <property type="entry name" value="A2M"/>
    <property type="match status" value="1"/>
</dbReference>
<dbReference type="InterPro" id="IPR001599">
    <property type="entry name" value="Macroglobln_a2"/>
</dbReference>
<evidence type="ECO:0000313" key="5">
    <source>
        <dbReference type="EMBL" id="SPT70893.1"/>
    </source>
</evidence>
<keyword evidence="2" id="KW-0732">Signal</keyword>
<dbReference type="PANTHER" id="PTHR40094:SF1">
    <property type="entry name" value="UBIQUITIN DOMAIN-CONTAINING PROTEIN"/>
    <property type="match status" value="1"/>
</dbReference>
<sequence>MKKAFLLYSLFVFSSLASAAQSELKITAVAEKSLQYPPSACLLSNGEFDSDFDRSKIALFENENKISANISASGSQLCFNNLHHGSTYKVTVDRGFSDLNGLKLSDDATFNFNLPDSAANIFNTQGMIVPPDGDLASFSLESINVKKLYLDIYSIGTNNIDDINFYDLNGSDYDKKHVALQNGRLVKKLDIKTAFKSNERITSTINLKKDLALGSGLYIIRVHNNKSGSEKIERYVSLIISDLSLTSLYGKDNIAVLVKSFLKGTVLPKVKVELRSRNNELLESGVTDNKGFYAFEGLYDKDAYHAMSPAYINAFLDDDLYTLKLDAPVYLNEKYFKRQSAQHVFSYSDRGIYRPGETLHGRVIIRDNNYNAHKGSDLVVKVFNAQNLEVDRLMLKAAAPGAFEFEYCFDKKIRRGHQRFDFSFDGEHVIDSLSVSVDDFIPPTVKISQAHSGDTIDVTATDKIALRADFLYGKGADNLKYLVTSHLSYDEGAIKGYEDYLFGMQPQYTGHSTQDGLTDKDGLFYHNFSVQQSTYPQSLVLNAQVNDTLNQTVSFKKIFHLDSKMAYTGALREDKGSVSTFDLVNVTRTGEFKDREALYTLERVKIFYHYVYVNNTWDFREVKTKSYVQGGSVLIKDDQGRADLSFDLDDGSYLLTLKDKESGNIIYQREFYDGFNTSFADSRQSLLQVSTDKKSYKAGESVTLSFESSFDGIASVMLASDKILSLENKKVKKGINTISIKAPNEARSDIYALLHVTRAFADDRGFIPRKIGLVHIPFDFSSRIFKIKTSLDKDALIKPLSTLAFDVEIDKCQNCYLSASLVDEAILSMADYKIPDIVKELLTPLSFYYTVYDRYSYLMPQRVSHNQGYGDESEALGSLSAIPYKITALNKKLIKVQDGKAHLTFALPQFAGALRLNLTAFDDTHFGSASTLIKVRDSAVVTPVLPRFLANLDKSYLKLDIANIENSGSKFDIKVNCKEPLSCKGAQSFEVKTDERKATLFELKALGYGVGSVDIEVTSDDFSYKDSLFLSVRPSYPDIKESVTHYVKAGNESMLYLKHDFAKDATLRASLSSLPNLNLKAIADELLSSQGYFVYDAIARAHALLYLKKSGALDEFGKSEKDVKIKALYDEADNILLEAVKTLEGLIYHDGRFSLSDLDGSYDLYSLLCLDYLTDARDLGFNVNSKLLNLSYNYVKDNYNNFDLCAQALAFSVLSKYDRVNVGSMRYIFDETKCNDLLYYVYMARSFLNTADIKRAREACERALILYPEYLSIYDRLCTQSLSLQELSSLHSLLQSYAPSPIATPYYIGYELLSLATELDDNEAVNTITEHLSAISSDTAFLSFSDNKAIVHAATDGSKMSFYKDVEFKGHNPYSIVNDSSYDLFATMSAYGLTQSIPKAYEHKLGLKKYYYDKNFKALDKTDLKNLKPSDKIYVVLRAKLMALSFGHMVIEDMLPAGFEFEAVDYSQEQIQKLLPDSFKGYFASVQMQRSDDRIRLKSNMSSDNDVLYIYALRAVMPGSYAAGSATAFMHNAPFIRAFVPCDQKLVIKH</sequence>